<evidence type="ECO:0000313" key="2">
    <source>
        <dbReference type="EMBL" id="WPK24516.1"/>
    </source>
</evidence>
<dbReference type="InterPro" id="IPR007147">
    <property type="entry name" value="TF_Vhr"/>
</dbReference>
<reference evidence="2 3" key="1">
    <citation type="submission" date="2023-10" db="EMBL/GenBank/DDBJ databases">
        <title>Draft Genome Sequence of Candida saopaulonensis from a very Premature Infant with Sepsis.</title>
        <authorList>
            <person name="Ning Y."/>
            <person name="Dai R."/>
            <person name="Xiao M."/>
            <person name="Xu Y."/>
            <person name="Yan Q."/>
            <person name="Zhang L."/>
        </authorList>
    </citation>
    <scope>NUCLEOTIDE SEQUENCE [LARGE SCALE GENOMIC DNA]</scope>
    <source>
        <strain evidence="2 3">19XY460</strain>
    </source>
</reference>
<dbReference type="EMBL" id="CP138895">
    <property type="protein sequence ID" value="WPK24516.1"/>
    <property type="molecule type" value="Genomic_DNA"/>
</dbReference>
<dbReference type="AlphaFoldDB" id="A0AAX4H8G3"/>
<name>A0AAX4H8G3_9ASCO</name>
<dbReference type="GeneID" id="88172855"/>
<organism evidence="2 3">
    <name type="scientific">Australozyma saopauloensis</name>
    <dbReference type="NCBI Taxonomy" id="291208"/>
    <lineage>
        <taxon>Eukaryota</taxon>
        <taxon>Fungi</taxon>
        <taxon>Dikarya</taxon>
        <taxon>Ascomycota</taxon>
        <taxon>Saccharomycotina</taxon>
        <taxon>Pichiomycetes</taxon>
        <taxon>Metschnikowiaceae</taxon>
        <taxon>Australozyma</taxon>
    </lineage>
</organism>
<sequence>MTLSHWIWQALQDSSHYDHESSSSFRSTMNISAPDDLHEEKKVGVTRLIRERLNFQDDRLWKRFSARRLELIDAMDLSSKKASEQEDEIRKVADILRVEFLYGQLYYSDFDKLVRAAVQSVRRNRKRGLKTNRGNAKRQHMHSDLGQDSDGIKREASTGINTPTEPSSFLSEIAHLNTDANDSVYDMSYSTMKVITHKDESRNAIDSIIRPTLANAAKPSLPSLLKLQTNQRQAEYEQKLRITQNSLLQLIKRSKLCLMVALRPNNDHLCELGRSAFNAVTALMFETSFQNLNQTSVEYLKVKVTQRDFLAKFYRGLDQEATSNLEEETAVTTLDILIGCCIIDFGFDSVVYQVGEAMYYLILVEYPLVLKSSTQFYAKPFSHREYNNIQTPQPYNSGNSLTNLATIASEMQNFKPVSMSNAQMSKTGSSLDAPIQENAPPCITPAEERKSVTLRFLSTTFNFFYPIRSCAPPRFVELMDNAKEAFKLNENQLYGLKNTKTGSIILSDFELEKIFYKESFVDLELYSQGFQAIPIYELTSTITPSEEKSRIILPPPVKLASPPVVATSIKQPISVYRAPNQPKFQPLL</sequence>
<proteinExistence type="predicted"/>
<dbReference type="Pfam" id="PF04001">
    <property type="entry name" value="Vhr1"/>
    <property type="match status" value="1"/>
</dbReference>
<dbReference type="RefSeq" id="XP_062876899.1">
    <property type="nucleotide sequence ID" value="XM_063020829.1"/>
</dbReference>
<feature type="compositionally biased region" description="Basic and acidic residues" evidence="1">
    <location>
        <begin position="141"/>
        <end position="156"/>
    </location>
</feature>
<gene>
    <name evidence="2" type="ORF">PUMCH_001790</name>
</gene>
<keyword evidence="3" id="KW-1185">Reference proteome</keyword>
<dbReference type="KEGG" id="asau:88172855"/>
<protein>
    <submittedName>
        <fullName evidence="2">Uncharacterized protein</fullName>
    </submittedName>
</protein>
<evidence type="ECO:0000313" key="3">
    <source>
        <dbReference type="Proteomes" id="UP001338582"/>
    </source>
</evidence>
<feature type="compositionally biased region" description="Basic residues" evidence="1">
    <location>
        <begin position="125"/>
        <end position="140"/>
    </location>
</feature>
<dbReference type="Proteomes" id="UP001338582">
    <property type="component" value="Chromosome 2"/>
</dbReference>
<feature type="region of interest" description="Disordered" evidence="1">
    <location>
        <begin position="125"/>
        <end position="164"/>
    </location>
</feature>
<evidence type="ECO:0000256" key="1">
    <source>
        <dbReference type="SAM" id="MobiDB-lite"/>
    </source>
</evidence>
<accession>A0AAX4H8G3</accession>